<feature type="region of interest" description="Disordered" evidence="2">
    <location>
        <begin position="76"/>
        <end position="122"/>
    </location>
</feature>
<dbReference type="VEuPathDB" id="FungiDB:RhiirA1_477523"/>
<feature type="compositionally biased region" description="Basic and acidic residues" evidence="2">
    <location>
        <begin position="76"/>
        <end position="87"/>
    </location>
</feature>
<dbReference type="VEuPathDB" id="FungiDB:FUN_008518"/>
<gene>
    <name evidence="3" type="ORF">RhiirA5_473067</name>
</gene>
<dbReference type="Proteomes" id="UP000232722">
    <property type="component" value="Unassembled WGS sequence"/>
</dbReference>
<sequence length="162" mass="18421">MSNTQSIDSLRELNVKLLAEITELRKKFAEIESENAEIPELRRKVADVEAENAKLGRLLKRMPSVMKRSDGFREVRKNRENFKKSAKDQVTSKTVSSGNDQSHMPLKTTNGDASSKLKTSCDPKRTCPLCSLDHNDEESIEGRYKVGSYFIKCEQREIEIIA</sequence>
<evidence type="ECO:0000256" key="1">
    <source>
        <dbReference type="SAM" id="Coils"/>
    </source>
</evidence>
<accession>A0A2N0NMZ3</accession>
<proteinExistence type="predicted"/>
<feature type="coiled-coil region" evidence="1">
    <location>
        <begin position="7"/>
        <end position="58"/>
    </location>
</feature>
<organism evidence="3 4">
    <name type="scientific">Rhizophagus irregularis</name>
    <dbReference type="NCBI Taxonomy" id="588596"/>
    <lineage>
        <taxon>Eukaryota</taxon>
        <taxon>Fungi</taxon>
        <taxon>Fungi incertae sedis</taxon>
        <taxon>Mucoromycota</taxon>
        <taxon>Glomeromycotina</taxon>
        <taxon>Glomeromycetes</taxon>
        <taxon>Glomerales</taxon>
        <taxon>Glomeraceae</taxon>
        <taxon>Rhizophagus</taxon>
    </lineage>
</organism>
<protein>
    <submittedName>
        <fullName evidence="3">Uncharacterized protein</fullName>
    </submittedName>
</protein>
<comment type="caution">
    <text evidence="3">The sequence shown here is derived from an EMBL/GenBank/DDBJ whole genome shotgun (WGS) entry which is preliminary data.</text>
</comment>
<dbReference type="EMBL" id="LLXJ01004337">
    <property type="protein sequence ID" value="PKB95904.1"/>
    <property type="molecule type" value="Genomic_DNA"/>
</dbReference>
<reference evidence="3 4" key="1">
    <citation type="submission" date="2016-04" db="EMBL/GenBank/DDBJ databases">
        <title>Genome analyses suggest a sexual origin of heterokaryosis in a supposedly ancient asexual fungus.</title>
        <authorList>
            <person name="Ropars J."/>
            <person name="Sedzielewska K."/>
            <person name="Noel J."/>
            <person name="Charron P."/>
            <person name="Farinelli L."/>
            <person name="Marton T."/>
            <person name="Kruger M."/>
            <person name="Pelin A."/>
            <person name="Brachmann A."/>
            <person name="Corradi N."/>
        </authorList>
    </citation>
    <scope>NUCLEOTIDE SEQUENCE [LARGE SCALE GENOMIC DNA]</scope>
    <source>
        <strain evidence="3 4">A5</strain>
    </source>
</reference>
<feature type="compositionally biased region" description="Polar residues" evidence="2">
    <location>
        <begin position="88"/>
        <end position="118"/>
    </location>
</feature>
<evidence type="ECO:0000256" key="2">
    <source>
        <dbReference type="SAM" id="MobiDB-lite"/>
    </source>
</evidence>
<dbReference type="VEuPathDB" id="FungiDB:FUN_021139"/>
<dbReference type="VEuPathDB" id="FungiDB:RhiirA1_454438"/>
<evidence type="ECO:0000313" key="4">
    <source>
        <dbReference type="Proteomes" id="UP000232722"/>
    </source>
</evidence>
<name>A0A2N0NMZ3_9GLOM</name>
<dbReference type="AlphaFoldDB" id="A0A2N0NMZ3"/>
<evidence type="ECO:0000313" key="3">
    <source>
        <dbReference type="EMBL" id="PKB95904.1"/>
    </source>
</evidence>
<reference evidence="3 4" key="2">
    <citation type="submission" date="2017-09" db="EMBL/GenBank/DDBJ databases">
        <title>Extensive intraspecific genome diversity in a model arbuscular mycorrhizal fungus.</title>
        <authorList>
            <person name="Chen E.C."/>
            <person name="Morin E."/>
            <person name="Beaudet D."/>
            <person name="Noel J."/>
            <person name="Ndikumana S."/>
            <person name="Charron P."/>
            <person name="St-Onge C."/>
            <person name="Giorgi J."/>
            <person name="Grigoriev I.V."/>
            <person name="Roux C."/>
            <person name="Martin F.M."/>
            <person name="Corradi N."/>
        </authorList>
    </citation>
    <scope>NUCLEOTIDE SEQUENCE [LARGE SCALE GENOMIC DNA]</scope>
    <source>
        <strain evidence="3 4">A5</strain>
    </source>
</reference>
<keyword evidence="1" id="KW-0175">Coiled coil</keyword>